<sequence>MKRRNRGRGSVISQPDMFTGLIQDIGVVERVIPGGMTDVWIRTALGAKDFALGESIAVDGACLTVVERGGDSFRVQAAPETLRRTTLGAAAPGSRVNLERALALGDRLGGHLVSGHVDAVSEVLETRPEGGSWVMVFRLPEALAPFFIEKGSVAIDGISLTVNTVGVDRFSVQLIPETQERTTLRAKAVGERVNLEGDMIGKYVARLVSLRQGPGGGLSEAVIKAAGFGG</sequence>
<comment type="function">
    <text evidence="2">Catalyzes the dismutation of two molecules of 6,7-dimethyl-8-ribityllumazine, resulting in the formation of riboflavin and 5-amino-6-(D-ribitylamino)uracil.</text>
</comment>
<dbReference type="PIRSF" id="PIRSF000498">
    <property type="entry name" value="Riboflavin_syn_A"/>
    <property type="match status" value="1"/>
</dbReference>
<evidence type="ECO:0000256" key="5">
    <source>
        <dbReference type="ARBA" id="ARBA00013950"/>
    </source>
</evidence>
<gene>
    <name evidence="12" type="ORF">ATI61_10875</name>
</gene>
<dbReference type="PROSITE" id="PS51177">
    <property type="entry name" value="LUMAZINE_BIND"/>
    <property type="match status" value="2"/>
</dbReference>
<dbReference type="EMBL" id="QUMU01000008">
    <property type="protein sequence ID" value="REG28542.1"/>
    <property type="molecule type" value="Genomic_DNA"/>
</dbReference>
<dbReference type="NCBIfam" id="NF006767">
    <property type="entry name" value="PRK09289.1"/>
    <property type="match status" value="1"/>
</dbReference>
<dbReference type="PANTHER" id="PTHR21098">
    <property type="entry name" value="RIBOFLAVIN SYNTHASE ALPHA CHAIN"/>
    <property type="match status" value="1"/>
</dbReference>
<feature type="domain" description="Lumazine-binding" evidence="11">
    <location>
        <begin position="17"/>
        <end position="111"/>
    </location>
</feature>
<evidence type="ECO:0000256" key="8">
    <source>
        <dbReference type="ARBA" id="ARBA00022737"/>
    </source>
</evidence>
<keyword evidence="6" id="KW-0686">Riboflavin biosynthesis</keyword>
<proteinExistence type="predicted"/>
<name>A0ABX9JWM0_9BACT</name>
<feature type="repeat" description="Lumazine-binding" evidence="10">
    <location>
        <begin position="112"/>
        <end position="208"/>
    </location>
</feature>
<feature type="repeat" description="Lumazine-binding" evidence="10">
    <location>
        <begin position="17"/>
        <end position="111"/>
    </location>
</feature>
<dbReference type="InterPro" id="IPR023366">
    <property type="entry name" value="ATP_synth_asu-like_sf"/>
</dbReference>
<evidence type="ECO:0000256" key="7">
    <source>
        <dbReference type="ARBA" id="ARBA00022679"/>
    </source>
</evidence>
<organism evidence="12 13">
    <name type="scientific">Archangium gephyra</name>
    <dbReference type="NCBI Taxonomy" id="48"/>
    <lineage>
        <taxon>Bacteria</taxon>
        <taxon>Pseudomonadati</taxon>
        <taxon>Myxococcota</taxon>
        <taxon>Myxococcia</taxon>
        <taxon>Myxococcales</taxon>
        <taxon>Cystobacterineae</taxon>
        <taxon>Archangiaceae</taxon>
        <taxon>Archangium</taxon>
    </lineage>
</organism>
<evidence type="ECO:0000256" key="6">
    <source>
        <dbReference type="ARBA" id="ARBA00022619"/>
    </source>
</evidence>
<accession>A0ABX9JWM0</accession>
<dbReference type="InterPro" id="IPR001783">
    <property type="entry name" value="Lumazine-bd"/>
</dbReference>
<dbReference type="SUPFAM" id="SSF63380">
    <property type="entry name" value="Riboflavin synthase domain-like"/>
    <property type="match status" value="2"/>
</dbReference>
<dbReference type="InterPro" id="IPR017938">
    <property type="entry name" value="Riboflavin_synthase-like_b-brl"/>
</dbReference>
<reference evidence="12 13" key="1">
    <citation type="submission" date="2018-08" db="EMBL/GenBank/DDBJ databases">
        <title>Genomic Encyclopedia of Archaeal and Bacterial Type Strains, Phase II (KMG-II): from individual species to whole genera.</title>
        <authorList>
            <person name="Goeker M."/>
        </authorList>
    </citation>
    <scope>NUCLEOTIDE SEQUENCE [LARGE SCALE GENOMIC DNA]</scope>
    <source>
        <strain evidence="12 13">DSM 2261</strain>
    </source>
</reference>
<dbReference type="PANTHER" id="PTHR21098:SF12">
    <property type="entry name" value="RIBOFLAVIN SYNTHASE"/>
    <property type="match status" value="1"/>
</dbReference>
<evidence type="ECO:0000256" key="2">
    <source>
        <dbReference type="ARBA" id="ARBA00002803"/>
    </source>
</evidence>
<dbReference type="EC" id="2.5.1.9" evidence="4 9"/>
<dbReference type="Proteomes" id="UP000256345">
    <property type="component" value="Unassembled WGS sequence"/>
</dbReference>
<evidence type="ECO:0000313" key="12">
    <source>
        <dbReference type="EMBL" id="REG28542.1"/>
    </source>
</evidence>
<keyword evidence="13" id="KW-1185">Reference proteome</keyword>
<dbReference type="CDD" id="cd00402">
    <property type="entry name" value="Riboflavin_synthase_like"/>
    <property type="match status" value="1"/>
</dbReference>
<feature type="domain" description="Lumazine-binding" evidence="11">
    <location>
        <begin position="112"/>
        <end position="208"/>
    </location>
</feature>
<dbReference type="Gene3D" id="2.40.30.20">
    <property type="match status" value="2"/>
</dbReference>
<keyword evidence="7" id="KW-0808">Transferase</keyword>
<evidence type="ECO:0000256" key="10">
    <source>
        <dbReference type="PROSITE-ProRule" id="PRU00524"/>
    </source>
</evidence>
<comment type="pathway">
    <text evidence="3">Cofactor biosynthesis; riboflavin biosynthesis; riboflavin from 2-hydroxy-3-oxobutyl phosphate and 5-amino-6-(D-ribitylamino)uracil: step 2/2.</text>
</comment>
<comment type="caution">
    <text evidence="12">The sequence shown here is derived from an EMBL/GenBank/DDBJ whole genome shotgun (WGS) entry which is preliminary data.</text>
</comment>
<evidence type="ECO:0000256" key="4">
    <source>
        <dbReference type="ARBA" id="ARBA00012827"/>
    </source>
</evidence>
<evidence type="ECO:0000256" key="3">
    <source>
        <dbReference type="ARBA" id="ARBA00004887"/>
    </source>
</evidence>
<evidence type="ECO:0000256" key="1">
    <source>
        <dbReference type="ARBA" id="ARBA00000968"/>
    </source>
</evidence>
<dbReference type="InterPro" id="IPR026017">
    <property type="entry name" value="Lumazine-bd_dom"/>
</dbReference>
<protein>
    <recommendedName>
        <fullName evidence="5 9">Riboflavin synthase</fullName>
        <ecNumber evidence="4 9">2.5.1.9</ecNumber>
    </recommendedName>
</protein>
<evidence type="ECO:0000313" key="13">
    <source>
        <dbReference type="Proteomes" id="UP000256345"/>
    </source>
</evidence>
<comment type="catalytic activity">
    <reaction evidence="1">
        <text>2 6,7-dimethyl-8-(1-D-ribityl)lumazine + H(+) = 5-amino-6-(D-ribitylamino)uracil + riboflavin</text>
        <dbReference type="Rhea" id="RHEA:20772"/>
        <dbReference type="ChEBI" id="CHEBI:15378"/>
        <dbReference type="ChEBI" id="CHEBI:15934"/>
        <dbReference type="ChEBI" id="CHEBI:57986"/>
        <dbReference type="ChEBI" id="CHEBI:58201"/>
        <dbReference type="EC" id="2.5.1.9"/>
    </reaction>
</comment>
<evidence type="ECO:0000256" key="9">
    <source>
        <dbReference type="NCBIfam" id="TIGR00187"/>
    </source>
</evidence>
<dbReference type="Pfam" id="PF00677">
    <property type="entry name" value="Lum_binding"/>
    <property type="match status" value="2"/>
</dbReference>
<dbReference type="NCBIfam" id="TIGR00187">
    <property type="entry name" value="ribE"/>
    <property type="match status" value="1"/>
</dbReference>
<evidence type="ECO:0000259" key="11">
    <source>
        <dbReference type="PROSITE" id="PS51177"/>
    </source>
</evidence>
<keyword evidence="8" id="KW-0677">Repeat</keyword>